<reference evidence="1 2" key="1">
    <citation type="journal article" date="2013" name="Mar. Genomics">
        <title>Expression of sulfatases in Rhodopirellula baltica and the diversity of sulfatases in the genus Rhodopirellula.</title>
        <authorList>
            <person name="Wegner C.E."/>
            <person name="Richter-Heitmann T."/>
            <person name="Klindworth A."/>
            <person name="Klockow C."/>
            <person name="Richter M."/>
            <person name="Achstetter T."/>
            <person name="Glockner F.O."/>
            <person name="Harder J."/>
        </authorList>
    </citation>
    <scope>NUCLEOTIDE SEQUENCE [LARGE SCALE GENOMIC DNA]</scope>
    <source>
        <strain evidence="1 2">SWK14</strain>
    </source>
</reference>
<organism evidence="1 2">
    <name type="scientific">Rhodopirellula baltica SWK14</name>
    <dbReference type="NCBI Taxonomy" id="993516"/>
    <lineage>
        <taxon>Bacteria</taxon>
        <taxon>Pseudomonadati</taxon>
        <taxon>Planctomycetota</taxon>
        <taxon>Planctomycetia</taxon>
        <taxon>Pirellulales</taxon>
        <taxon>Pirellulaceae</taxon>
        <taxon>Rhodopirellula</taxon>
    </lineage>
</organism>
<evidence type="ECO:0000313" key="1">
    <source>
        <dbReference type="EMBL" id="ELP34206.1"/>
    </source>
</evidence>
<protein>
    <submittedName>
        <fullName evidence="1">Uncharacterized protein</fullName>
    </submittedName>
</protein>
<dbReference type="EMBL" id="AMWG01000037">
    <property type="protein sequence ID" value="ELP34206.1"/>
    <property type="molecule type" value="Genomic_DNA"/>
</dbReference>
<accession>L7CMA4</accession>
<gene>
    <name evidence="1" type="ORF">RBSWK_01768</name>
</gene>
<name>L7CMA4_RHOBT</name>
<dbReference type="AlphaFoldDB" id="L7CMA4"/>
<proteinExistence type="predicted"/>
<sequence length="81" mass="9437">MQPPEELRSELSDVLFLNAIDGHPLVRPLRRSLRWSFGWYTTALLRVPDLDNRFESEWMMVVDGKNAKFELLTTRPYVSAG</sequence>
<evidence type="ECO:0000313" key="2">
    <source>
        <dbReference type="Proteomes" id="UP000010959"/>
    </source>
</evidence>
<dbReference type="Proteomes" id="UP000010959">
    <property type="component" value="Unassembled WGS sequence"/>
</dbReference>
<comment type="caution">
    <text evidence="1">The sequence shown here is derived from an EMBL/GenBank/DDBJ whole genome shotgun (WGS) entry which is preliminary data.</text>
</comment>